<dbReference type="Pfam" id="PF20011">
    <property type="entry name" value="fvmJAB_N"/>
    <property type="match status" value="1"/>
</dbReference>
<dbReference type="AlphaFoldDB" id="A0AB39P3S3"/>
<evidence type="ECO:0000259" key="1">
    <source>
        <dbReference type="Pfam" id="PF20011"/>
    </source>
</evidence>
<proteinExistence type="predicted"/>
<protein>
    <submittedName>
        <fullName evidence="2">JAB N-terminal domain-containing protein</fullName>
    </submittedName>
</protein>
<dbReference type="InterPro" id="IPR045476">
    <property type="entry name" value="FvmJAB_N"/>
</dbReference>
<gene>
    <name evidence="2" type="ORF">AB5J56_10865</name>
</gene>
<organism evidence="2">
    <name type="scientific">Streptomyces sp. R21</name>
    <dbReference type="NCBI Taxonomy" id="3238627"/>
    <lineage>
        <taxon>Bacteria</taxon>
        <taxon>Bacillati</taxon>
        <taxon>Actinomycetota</taxon>
        <taxon>Actinomycetes</taxon>
        <taxon>Kitasatosporales</taxon>
        <taxon>Streptomycetaceae</taxon>
        <taxon>Streptomyces</taxon>
    </lineage>
</organism>
<dbReference type="RefSeq" id="WP_369232440.1">
    <property type="nucleotide sequence ID" value="NZ_CP163435.1"/>
</dbReference>
<evidence type="ECO:0000313" key="2">
    <source>
        <dbReference type="EMBL" id="XDQ25152.1"/>
    </source>
</evidence>
<reference evidence="2" key="1">
    <citation type="submission" date="2024-07" db="EMBL/GenBank/DDBJ databases">
        <authorList>
            <person name="Yu S.T."/>
        </authorList>
    </citation>
    <scope>NUCLEOTIDE SEQUENCE</scope>
    <source>
        <strain evidence="2">R21</strain>
    </source>
</reference>
<feature type="domain" description="JAB-N" evidence="1">
    <location>
        <begin position="6"/>
        <end position="161"/>
    </location>
</feature>
<accession>A0AB39P3S3</accession>
<dbReference type="Gene3D" id="3.40.140.10">
    <property type="entry name" value="Cytidine Deaminase, domain 2"/>
    <property type="match status" value="1"/>
</dbReference>
<sequence length="338" mass="37542">MTALQVELFRSDDYMSAGRIPMLPLLRRVFEPLIGQSLVGTRFELLFLPVADRKKLSGQPSLVNLRSSHGYVQVRILQDGGVLYQHPHPVREVIGRPLQELLLERGEEETHWGFGVRGPGLDRIALVRPAPEMVNRVDIPGRPRGPRLFHIEEIEAPDPPRAGLATLGVEGHEQARSPEDASPVAVVVAPSVMRDLTGELPFSSEIEEGGFLAGHVYRDEDNPDGHLVKVSAALRAERTGASMFHFTFTGESFLRISELLGARGQDEQLVGWYHTHLFRATSALGLSSIDVDLHTSTFHQPWQVAALVNIASDGGRMLRFYRADGRKMAQAPYWVADR</sequence>
<dbReference type="EMBL" id="CP163435">
    <property type="protein sequence ID" value="XDQ25152.1"/>
    <property type="molecule type" value="Genomic_DNA"/>
</dbReference>
<name>A0AB39P3S3_9ACTN</name>